<feature type="domain" description="RCC1-like" evidence="4">
    <location>
        <begin position="2"/>
        <end position="346"/>
    </location>
</feature>
<dbReference type="InterPro" id="IPR051553">
    <property type="entry name" value="Ran_GTPase-activating"/>
</dbReference>
<evidence type="ECO:0000256" key="1">
    <source>
        <dbReference type="ARBA" id="ARBA00022658"/>
    </source>
</evidence>
<evidence type="ECO:0000259" key="4">
    <source>
        <dbReference type="Pfam" id="PF25390"/>
    </source>
</evidence>
<dbReference type="Proteomes" id="UP000800041">
    <property type="component" value="Unassembled WGS sequence"/>
</dbReference>
<dbReference type="PROSITE" id="PS50012">
    <property type="entry name" value="RCC1_3"/>
    <property type="match status" value="4"/>
</dbReference>
<keyword evidence="6" id="KW-1185">Reference proteome</keyword>
<dbReference type="PRINTS" id="PR00633">
    <property type="entry name" value="RCCNDNSATION"/>
</dbReference>
<dbReference type="InterPro" id="IPR058923">
    <property type="entry name" value="RCC1-like_dom"/>
</dbReference>
<feature type="repeat" description="RCC1" evidence="3">
    <location>
        <begin position="169"/>
        <end position="218"/>
    </location>
</feature>
<accession>A0A6G1GNA8</accession>
<dbReference type="PANTHER" id="PTHR45982">
    <property type="entry name" value="REGULATOR OF CHROMOSOME CONDENSATION"/>
    <property type="match status" value="1"/>
</dbReference>
<dbReference type="Gene3D" id="2.130.10.30">
    <property type="entry name" value="Regulator of chromosome condensation 1/beta-lactamase-inhibitor protein II"/>
    <property type="match status" value="2"/>
</dbReference>
<organism evidence="5 6">
    <name type="scientific">Aulographum hederae CBS 113979</name>
    <dbReference type="NCBI Taxonomy" id="1176131"/>
    <lineage>
        <taxon>Eukaryota</taxon>
        <taxon>Fungi</taxon>
        <taxon>Dikarya</taxon>
        <taxon>Ascomycota</taxon>
        <taxon>Pezizomycotina</taxon>
        <taxon>Dothideomycetes</taxon>
        <taxon>Pleosporomycetidae</taxon>
        <taxon>Aulographales</taxon>
        <taxon>Aulographaceae</taxon>
    </lineage>
</organism>
<dbReference type="OrthoDB" id="5370059at2759"/>
<dbReference type="InterPro" id="IPR000408">
    <property type="entry name" value="Reg_chr_condens"/>
</dbReference>
<evidence type="ECO:0000313" key="6">
    <source>
        <dbReference type="Proteomes" id="UP000800041"/>
    </source>
</evidence>
<evidence type="ECO:0000256" key="3">
    <source>
        <dbReference type="PROSITE-ProRule" id="PRU00235"/>
    </source>
</evidence>
<feature type="repeat" description="RCC1" evidence="3">
    <location>
        <begin position="1"/>
        <end position="55"/>
    </location>
</feature>
<evidence type="ECO:0000313" key="5">
    <source>
        <dbReference type="EMBL" id="KAF1982239.1"/>
    </source>
</evidence>
<dbReference type="SUPFAM" id="SSF50985">
    <property type="entry name" value="RCC1/BLIP-II"/>
    <property type="match status" value="1"/>
</dbReference>
<dbReference type="EMBL" id="ML977186">
    <property type="protein sequence ID" value="KAF1982239.1"/>
    <property type="molecule type" value="Genomic_DNA"/>
</dbReference>
<dbReference type="Pfam" id="PF25390">
    <property type="entry name" value="WD40_RLD"/>
    <property type="match status" value="1"/>
</dbReference>
<reference evidence="5" key="1">
    <citation type="journal article" date="2020" name="Stud. Mycol.">
        <title>101 Dothideomycetes genomes: a test case for predicting lifestyles and emergence of pathogens.</title>
        <authorList>
            <person name="Haridas S."/>
            <person name="Albert R."/>
            <person name="Binder M."/>
            <person name="Bloem J."/>
            <person name="Labutti K."/>
            <person name="Salamov A."/>
            <person name="Andreopoulos B."/>
            <person name="Baker S."/>
            <person name="Barry K."/>
            <person name="Bills G."/>
            <person name="Bluhm B."/>
            <person name="Cannon C."/>
            <person name="Castanera R."/>
            <person name="Culley D."/>
            <person name="Daum C."/>
            <person name="Ezra D."/>
            <person name="Gonzalez J."/>
            <person name="Henrissat B."/>
            <person name="Kuo A."/>
            <person name="Liang C."/>
            <person name="Lipzen A."/>
            <person name="Lutzoni F."/>
            <person name="Magnuson J."/>
            <person name="Mondo S."/>
            <person name="Nolan M."/>
            <person name="Ohm R."/>
            <person name="Pangilinan J."/>
            <person name="Park H.-J."/>
            <person name="Ramirez L."/>
            <person name="Alfaro M."/>
            <person name="Sun H."/>
            <person name="Tritt A."/>
            <person name="Yoshinaga Y."/>
            <person name="Zwiers L.-H."/>
            <person name="Turgeon B."/>
            <person name="Goodwin S."/>
            <person name="Spatafora J."/>
            <person name="Crous P."/>
            <person name="Grigoriev I."/>
        </authorList>
    </citation>
    <scope>NUCLEOTIDE SEQUENCE</scope>
    <source>
        <strain evidence="5">CBS 113979</strain>
    </source>
</reference>
<dbReference type="PANTHER" id="PTHR45982:SF5">
    <property type="entry name" value="RCC DOMAIN-CONTAINING PROTEIN ATS1"/>
    <property type="match status" value="1"/>
</dbReference>
<dbReference type="AlphaFoldDB" id="A0A6G1GNA8"/>
<keyword evidence="2" id="KW-0677">Repeat</keyword>
<feature type="repeat" description="RCC1" evidence="3">
    <location>
        <begin position="114"/>
        <end position="168"/>
    </location>
</feature>
<proteinExistence type="predicted"/>
<evidence type="ECO:0000256" key="2">
    <source>
        <dbReference type="ARBA" id="ARBA00022737"/>
    </source>
</evidence>
<sequence>MLLAFGSNGSGQLGIGHEDDVSAPTRALLSRVHLEAPNIKTVAAGGNHTLLLSSDGEVFVSGDNSDGRCAQSTEEDLQSDIKFLTFYLPQQQVQELYDFCAATWEASILVTKSGNVFSCGTGHKGELGQGEDAVQSKELRPIHGFPPTGTSVIDLAASMSHVVAVLSNGDVYGWGGGRKGQLGTKQNIIWTPRKIGGIPFKATRAVCGREFTLVAGLPSEGQLAVLGADKWSVVSHTPPEIPGWKDIRASWSSIYVLLESGKLLAWGRDDHGQLCPPGLPQIKEVAVGSEHVVALTASGKILAWGWGEHGNCGEQTDANGDVKGKWNEIPIPGQAIAIGAGCATSFIEVEPNLT</sequence>
<feature type="repeat" description="RCC1" evidence="3">
    <location>
        <begin position="261"/>
        <end position="298"/>
    </location>
</feature>
<keyword evidence="1" id="KW-0344">Guanine-nucleotide releasing factor</keyword>
<gene>
    <name evidence="5" type="ORF">K402DRAFT_415028</name>
</gene>
<name>A0A6G1GNA8_9PEZI</name>
<dbReference type="InterPro" id="IPR009091">
    <property type="entry name" value="RCC1/BLIP-II"/>
</dbReference>
<dbReference type="PROSITE" id="PS00626">
    <property type="entry name" value="RCC1_2"/>
    <property type="match status" value="1"/>
</dbReference>
<protein>
    <submittedName>
        <fullName evidence="5">Alpha-tubulin suppressor protein Aats1</fullName>
    </submittedName>
</protein>